<dbReference type="HOGENOM" id="CLU_3361621_0_0_6"/>
<feature type="non-terminal residue" evidence="1">
    <location>
        <position position="1"/>
    </location>
</feature>
<name>F3GPQ2_PSESJ</name>
<comment type="caution">
    <text evidence="1">The sequence shown here is derived from an EMBL/GenBank/DDBJ whole genome shotgun (WGS) entry which is preliminary data.</text>
</comment>
<evidence type="ECO:0000313" key="2">
    <source>
        <dbReference type="Proteomes" id="UP000004986"/>
    </source>
</evidence>
<gene>
    <name evidence="1" type="ORF">PSYPI_44596</name>
</gene>
<organism evidence="1 2">
    <name type="scientific">Pseudomonas syringae pv. pisi str. 1704B</name>
    <dbReference type="NCBI Taxonomy" id="629263"/>
    <lineage>
        <taxon>Bacteria</taxon>
        <taxon>Pseudomonadati</taxon>
        <taxon>Pseudomonadota</taxon>
        <taxon>Gammaproteobacteria</taxon>
        <taxon>Pseudomonadales</taxon>
        <taxon>Pseudomonadaceae</taxon>
        <taxon>Pseudomonas</taxon>
        <taxon>Pseudomonas syringae</taxon>
    </lineage>
</organism>
<keyword evidence="2" id="KW-1185">Reference proteome</keyword>
<proteinExistence type="predicted"/>
<sequence length="35" mass="3939">KGSINQRAVLQWRADKVEALYRDQDPDKLSAAPKA</sequence>
<protein>
    <submittedName>
        <fullName evidence="1">Feruloyl-CoA synthase</fullName>
    </submittedName>
</protein>
<evidence type="ECO:0000313" key="1">
    <source>
        <dbReference type="EMBL" id="EGH49055.1"/>
    </source>
</evidence>
<dbReference type="Proteomes" id="UP000004986">
    <property type="component" value="Unassembled WGS sequence"/>
</dbReference>
<dbReference type="EMBL" id="AEAI01003783">
    <property type="protein sequence ID" value="EGH49055.1"/>
    <property type="molecule type" value="Genomic_DNA"/>
</dbReference>
<dbReference type="AlphaFoldDB" id="F3GPQ2"/>
<reference evidence="1 2" key="1">
    <citation type="journal article" date="2011" name="PLoS Pathog.">
        <title>Dynamic evolution of pathogenicity revealed by sequencing and comparative genomics of 19 Pseudomonas syringae isolates.</title>
        <authorList>
            <person name="Baltrus D.A."/>
            <person name="Nishimura M.T."/>
            <person name="Romanchuk A."/>
            <person name="Chang J.H."/>
            <person name="Mukhtar M.S."/>
            <person name="Cherkis K."/>
            <person name="Roach J."/>
            <person name="Grant S.R."/>
            <person name="Jones C.D."/>
            <person name="Dangl J.L."/>
        </authorList>
    </citation>
    <scope>NUCLEOTIDE SEQUENCE [LARGE SCALE GENOMIC DNA]</scope>
    <source>
        <strain evidence="1 2">1704B</strain>
    </source>
</reference>
<accession>F3GPQ2</accession>